<dbReference type="OrthoDB" id="9803968at2"/>
<dbReference type="RefSeq" id="WP_077718774.1">
    <property type="nucleotide sequence ID" value="NZ_CP019699.1"/>
</dbReference>
<sequence length="543" mass="60995">MSSLYHQPFQAPLTPASFLERTVVAFPDRVAVVEGNTRYTYRTLYERVHRLARGLYRLGVQRGDRVAAVVPNTKLALELHLAVPLMGAVLVPINVRLKSKEMSYILNHSEAVVLFVDDTYAERLVPCLEEVPSVRVLIVDGTDKHFPTTRHIEQPVDVLPYESWLHSVPFDPMSVSVQDEWDLISIHYTSGTTGRPKGVMLHHRGAFINAFSEIVEMNLSPDSVYLWTLPMFHAAGWCFPWAATAVGATHVLLRKVEASRIVQLIESEGITHFCAAPPVLTMISQYLESERTGLPGTVHIITAAAPPSPALLRKLESFGAKVTHVYGLTEVYGPFTINEWRKEWDALPDNQRAELKARQGIPYIGLGELTVVDDKMRQVPKDGLTMGEVLMRGNGVMLGYYKDEEATAQAFHGGWFHTGDLAVWHADGYIELKDRQKDIIISGGENISSVEVERVLLEHPSVLEVAVIGIPDRKWGEVPKAFITVQPGECVSVEELQTFCRKRLAHFKCPKEIEFCELPKTNTGKVQKHLLREKEREKQLNTN</sequence>
<dbReference type="Proteomes" id="UP000188603">
    <property type="component" value="Chromosome"/>
</dbReference>
<dbReference type="GO" id="GO:0006631">
    <property type="term" value="P:fatty acid metabolic process"/>
    <property type="evidence" value="ECO:0007669"/>
    <property type="project" value="UniProtKB-KW"/>
</dbReference>
<dbReference type="InterPro" id="IPR042099">
    <property type="entry name" value="ANL_N_sf"/>
</dbReference>
<dbReference type="CDD" id="cd12118">
    <property type="entry name" value="ttLC_FACS_AEE21_like"/>
    <property type="match status" value="1"/>
</dbReference>
<keyword evidence="3" id="KW-0276">Fatty acid metabolism</keyword>
<dbReference type="KEGG" id="ntr:B0W44_03390"/>
<evidence type="ECO:0000259" key="5">
    <source>
        <dbReference type="Pfam" id="PF00501"/>
    </source>
</evidence>
<proteinExistence type="inferred from homology"/>
<evidence type="ECO:0000256" key="4">
    <source>
        <dbReference type="ARBA" id="ARBA00023098"/>
    </source>
</evidence>
<evidence type="ECO:0000256" key="3">
    <source>
        <dbReference type="ARBA" id="ARBA00022832"/>
    </source>
</evidence>
<evidence type="ECO:0000313" key="7">
    <source>
        <dbReference type="EMBL" id="AQS54955.1"/>
    </source>
</evidence>
<dbReference type="Pfam" id="PF00501">
    <property type="entry name" value="AMP-binding"/>
    <property type="match status" value="1"/>
</dbReference>
<evidence type="ECO:0000256" key="2">
    <source>
        <dbReference type="ARBA" id="ARBA00022598"/>
    </source>
</evidence>
<dbReference type="InterPro" id="IPR000873">
    <property type="entry name" value="AMP-dep_synth/lig_dom"/>
</dbReference>
<dbReference type="PANTHER" id="PTHR43859">
    <property type="entry name" value="ACYL-ACTIVATING ENZYME"/>
    <property type="match status" value="1"/>
</dbReference>
<keyword evidence="8" id="KW-1185">Reference proteome</keyword>
<dbReference type="InterPro" id="IPR045851">
    <property type="entry name" value="AMP-bd_C_sf"/>
</dbReference>
<dbReference type="Gene3D" id="3.30.300.30">
    <property type="match status" value="1"/>
</dbReference>
<dbReference type="PANTHER" id="PTHR43859:SF4">
    <property type="entry name" value="BUTANOATE--COA LIGASE AAE1-RELATED"/>
    <property type="match status" value="1"/>
</dbReference>
<dbReference type="Gene3D" id="3.40.50.12780">
    <property type="entry name" value="N-terminal domain of ligase-like"/>
    <property type="match status" value="1"/>
</dbReference>
<dbReference type="SUPFAM" id="SSF56801">
    <property type="entry name" value="Acetyl-CoA synthetase-like"/>
    <property type="match status" value="1"/>
</dbReference>
<evidence type="ECO:0000256" key="1">
    <source>
        <dbReference type="ARBA" id="ARBA00006432"/>
    </source>
</evidence>
<dbReference type="NCBIfam" id="NF006020">
    <property type="entry name" value="PRK08162.1"/>
    <property type="match status" value="1"/>
</dbReference>
<dbReference type="GO" id="GO:0016874">
    <property type="term" value="F:ligase activity"/>
    <property type="evidence" value="ECO:0007669"/>
    <property type="project" value="UniProtKB-KW"/>
</dbReference>
<feature type="domain" description="AMP-binding enzyme C-terminal" evidence="6">
    <location>
        <begin position="451"/>
        <end position="525"/>
    </location>
</feature>
<dbReference type="NCBIfam" id="NF004837">
    <property type="entry name" value="PRK06187.1"/>
    <property type="match status" value="1"/>
</dbReference>
<name>A0A1U9K4J0_9BACL</name>
<feature type="domain" description="AMP-dependent synthetase/ligase" evidence="5">
    <location>
        <begin position="19"/>
        <end position="401"/>
    </location>
</feature>
<dbReference type="PROSITE" id="PS00455">
    <property type="entry name" value="AMP_BINDING"/>
    <property type="match status" value="1"/>
</dbReference>
<keyword evidence="2" id="KW-0436">Ligase</keyword>
<evidence type="ECO:0000313" key="8">
    <source>
        <dbReference type="Proteomes" id="UP000188603"/>
    </source>
</evidence>
<gene>
    <name evidence="7" type="ORF">B0W44_03390</name>
</gene>
<accession>A0A1U9K4J0</accession>
<reference evidence="7 8" key="1">
    <citation type="journal article" date="2015" name="Int. J. Syst. Evol. Microbiol.">
        <title>Novibacillus thermophilus gen. nov., sp. nov., a Gram-staining-negative and moderately thermophilic member of the family Thermoactinomycetaceae.</title>
        <authorList>
            <person name="Yang G."/>
            <person name="Chen J."/>
            <person name="Zhou S."/>
        </authorList>
    </citation>
    <scope>NUCLEOTIDE SEQUENCE [LARGE SCALE GENOMIC DNA]</scope>
    <source>
        <strain evidence="7 8">SG-1</strain>
    </source>
</reference>
<protein>
    <submittedName>
        <fullName evidence="7">Acyl-CoA synthetase</fullName>
    </submittedName>
</protein>
<dbReference type="InterPro" id="IPR025110">
    <property type="entry name" value="AMP-bd_C"/>
</dbReference>
<dbReference type="Pfam" id="PF13193">
    <property type="entry name" value="AMP-binding_C"/>
    <property type="match status" value="1"/>
</dbReference>
<dbReference type="AlphaFoldDB" id="A0A1U9K4J0"/>
<dbReference type="STRING" id="1471761.B0W44_03390"/>
<keyword evidence="4" id="KW-0443">Lipid metabolism</keyword>
<evidence type="ECO:0000259" key="6">
    <source>
        <dbReference type="Pfam" id="PF13193"/>
    </source>
</evidence>
<dbReference type="FunFam" id="3.30.300.30:FF:000008">
    <property type="entry name" value="2,3-dihydroxybenzoate-AMP ligase"/>
    <property type="match status" value="1"/>
</dbReference>
<organism evidence="7 8">
    <name type="scientific">Novibacillus thermophilus</name>
    <dbReference type="NCBI Taxonomy" id="1471761"/>
    <lineage>
        <taxon>Bacteria</taxon>
        <taxon>Bacillati</taxon>
        <taxon>Bacillota</taxon>
        <taxon>Bacilli</taxon>
        <taxon>Bacillales</taxon>
        <taxon>Thermoactinomycetaceae</taxon>
        <taxon>Novibacillus</taxon>
    </lineage>
</organism>
<dbReference type="EMBL" id="CP019699">
    <property type="protein sequence ID" value="AQS54955.1"/>
    <property type="molecule type" value="Genomic_DNA"/>
</dbReference>
<dbReference type="InterPro" id="IPR020845">
    <property type="entry name" value="AMP-binding_CS"/>
</dbReference>
<comment type="similarity">
    <text evidence="1">Belongs to the ATP-dependent AMP-binding enzyme family.</text>
</comment>